<reference evidence="3" key="1">
    <citation type="submission" date="2012-07" db="EMBL/GenBank/DDBJ databases">
        <title>Genome of the Chinese tree shrew, a rising model animal genetically related to primates.</title>
        <authorList>
            <person name="Zhang G."/>
            <person name="Fan Y."/>
            <person name="Yao Y."/>
            <person name="Huang Z."/>
        </authorList>
    </citation>
    <scope>NUCLEOTIDE SEQUENCE [LARGE SCALE GENOMIC DNA]</scope>
</reference>
<evidence type="ECO:0000313" key="2">
    <source>
        <dbReference type="EMBL" id="ELW61428.1"/>
    </source>
</evidence>
<gene>
    <name evidence="2" type="ORF">TREES_T100003206</name>
</gene>
<dbReference type="InParanoid" id="L9KFJ9"/>
<feature type="region of interest" description="Disordered" evidence="1">
    <location>
        <begin position="80"/>
        <end position="102"/>
    </location>
</feature>
<evidence type="ECO:0000313" key="3">
    <source>
        <dbReference type="Proteomes" id="UP000011518"/>
    </source>
</evidence>
<protein>
    <submittedName>
        <fullName evidence="2">Uncharacterized protein</fullName>
    </submittedName>
</protein>
<dbReference type="AlphaFoldDB" id="L9KFJ9"/>
<accession>L9KFJ9</accession>
<keyword evidence="3" id="KW-1185">Reference proteome</keyword>
<dbReference type="Proteomes" id="UP000011518">
    <property type="component" value="Unassembled WGS sequence"/>
</dbReference>
<evidence type="ECO:0000256" key="1">
    <source>
        <dbReference type="SAM" id="MobiDB-lite"/>
    </source>
</evidence>
<reference evidence="3" key="2">
    <citation type="journal article" date="2013" name="Nat. Commun.">
        <title>Genome of the Chinese tree shrew.</title>
        <authorList>
            <person name="Fan Y."/>
            <person name="Huang Z.Y."/>
            <person name="Cao C.C."/>
            <person name="Chen C.S."/>
            <person name="Chen Y.X."/>
            <person name="Fan D.D."/>
            <person name="He J."/>
            <person name="Hou H.L."/>
            <person name="Hu L."/>
            <person name="Hu X.T."/>
            <person name="Jiang X.T."/>
            <person name="Lai R."/>
            <person name="Lang Y.S."/>
            <person name="Liang B."/>
            <person name="Liao S.G."/>
            <person name="Mu D."/>
            <person name="Ma Y.Y."/>
            <person name="Niu Y.Y."/>
            <person name="Sun X.Q."/>
            <person name="Xia J.Q."/>
            <person name="Xiao J."/>
            <person name="Xiong Z.Q."/>
            <person name="Xu L."/>
            <person name="Yang L."/>
            <person name="Zhang Y."/>
            <person name="Zhao W."/>
            <person name="Zhao X.D."/>
            <person name="Zheng Y.T."/>
            <person name="Zhou J.M."/>
            <person name="Zhu Y.B."/>
            <person name="Zhang G.J."/>
            <person name="Wang J."/>
            <person name="Yao Y.G."/>
        </authorList>
    </citation>
    <scope>NUCLEOTIDE SEQUENCE [LARGE SCALE GENOMIC DNA]</scope>
</reference>
<organism evidence="2 3">
    <name type="scientific">Tupaia chinensis</name>
    <name type="common">Chinese tree shrew</name>
    <name type="synonym">Tupaia belangeri chinensis</name>
    <dbReference type="NCBI Taxonomy" id="246437"/>
    <lineage>
        <taxon>Eukaryota</taxon>
        <taxon>Metazoa</taxon>
        <taxon>Chordata</taxon>
        <taxon>Craniata</taxon>
        <taxon>Vertebrata</taxon>
        <taxon>Euteleostomi</taxon>
        <taxon>Mammalia</taxon>
        <taxon>Eutheria</taxon>
        <taxon>Euarchontoglires</taxon>
        <taxon>Scandentia</taxon>
        <taxon>Tupaiidae</taxon>
        <taxon>Tupaia</taxon>
    </lineage>
</organism>
<feature type="compositionally biased region" description="Basic and acidic residues" evidence="1">
    <location>
        <begin position="88"/>
        <end position="98"/>
    </location>
</feature>
<sequence length="145" mass="16192">MASSTTSRDEICHLLGRIRTTQPVTRGENGGRKCDRQTSEGCYQESESFSASLAGRFYGFVNNVKGRNLSPSWAYPDYSTGPRHVLRNRSETSRKKEPQAPGADFLLNLQQRKRRDSGVCKCMGVNSNPCTSTDVLILAHIVYQM</sequence>
<name>L9KFJ9_TUPCH</name>
<proteinExistence type="predicted"/>
<dbReference type="EMBL" id="KB320878">
    <property type="protein sequence ID" value="ELW61428.1"/>
    <property type="molecule type" value="Genomic_DNA"/>
</dbReference>